<evidence type="ECO:0000256" key="1">
    <source>
        <dbReference type="SAM" id="MobiDB-lite"/>
    </source>
</evidence>
<gene>
    <name evidence="2" type="ORF">NPIL_661791</name>
</gene>
<name>A0A8X6U9D4_NEPPI</name>
<keyword evidence="3" id="KW-1185">Reference proteome</keyword>
<dbReference type="EMBL" id="BMAW01075043">
    <property type="protein sequence ID" value="GFT94723.1"/>
    <property type="molecule type" value="Genomic_DNA"/>
</dbReference>
<feature type="region of interest" description="Disordered" evidence="1">
    <location>
        <begin position="42"/>
        <end position="63"/>
    </location>
</feature>
<comment type="caution">
    <text evidence="2">The sequence shown here is derived from an EMBL/GenBank/DDBJ whole genome shotgun (WGS) entry which is preliminary data.</text>
</comment>
<evidence type="ECO:0000313" key="2">
    <source>
        <dbReference type="EMBL" id="GFT94723.1"/>
    </source>
</evidence>
<organism evidence="2 3">
    <name type="scientific">Nephila pilipes</name>
    <name type="common">Giant wood spider</name>
    <name type="synonym">Nephila maculata</name>
    <dbReference type="NCBI Taxonomy" id="299642"/>
    <lineage>
        <taxon>Eukaryota</taxon>
        <taxon>Metazoa</taxon>
        <taxon>Ecdysozoa</taxon>
        <taxon>Arthropoda</taxon>
        <taxon>Chelicerata</taxon>
        <taxon>Arachnida</taxon>
        <taxon>Araneae</taxon>
        <taxon>Araneomorphae</taxon>
        <taxon>Entelegynae</taxon>
        <taxon>Araneoidea</taxon>
        <taxon>Nephilidae</taxon>
        <taxon>Nephila</taxon>
    </lineage>
</organism>
<reference evidence="2" key="1">
    <citation type="submission" date="2020-08" db="EMBL/GenBank/DDBJ databases">
        <title>Multicomponent nature underlies the extraordinary mechanical properties of spider dragline silk.</title>
        <authorList>
            <person name="Kono N."/>
            <person name="Nakamura H."/>
            <person name="Mori M."/>
            <person name="Yoshida Y."/>
            <person name="Ohtoshi R."/>
            <person name="Malay A.D."/>
            <person name="Moran D.A.P."/>
            <person name="Tomita M."/>
            <person name="Numata K."/>
            <person name="Arakawa K."/>
        </authorList>
    </citation>
    <scope>NUCLEOTIDE SEQUENCE</scope>
</reference>
<evidence type="ECO:0000313" key="3">
    <source>
        <dbReference type="Proteomes" id="UP000887013"/>
    </source>
</evidence>
<dbReference type="AlphaFoldDB" id="A0A8X6U9D4"/>
<sequence length="85" mass="9076">MYGHESPSDEDVPVSGEKEAEDPSVNKEALVEFMSTESGNVNIVSSGSVQQPGSSLCTEMKSSPEGIQRKSIFIMGLIPLWSSGQ</sequence>
<protein>
    <submittedName>
        <fullName evidence="2">Uncharacterized protein</fullName>
    </submittedName>
</protein>
<feature type="region of interest" description="Disordered" evidence="1">
    <location>
        <begin position="1"/>
        <end position="26"/>
    </location>
</feature>
<dbReference type="Proteomes" id="UP000887013">
    <property type="component" value="Unassembled WGS sequence"/>
</dbReference>
<accession>A0A8X6U9D4</accession>
<feature type="compositionally biased region" description="Low complexity" evidence="1">
    <location>
        <begin position="42"/>
        <end position="55"/>
    </location>
</feature>
<proteinExistence type="predicted"/>